<dbReference type="PANTHER" id="PTHR47371">
    <property type="entry name" value="LIPOTEICHOIC ACID SYNTHASE"/>
    <property type="match status" value="1"/>
</dbReference>
<feature type="transmembrane region" description="Helical" evidence="6">
    <location>
        <begin position="113"/>
        <end position="140"/>
    </location>
</feature>
<feature type="transmembrane region" description="Helical" evidence="6">
    <location>
        <begin position="161"/>
        <end position="178"/>
    </location>
</feature>
<dbReference type="Pfam" id="PF00884">
    <property type="entry name" value="Sulfatase"/>
    <property type="match status" value="1"/>
</dbReference>
<keyword evidence="5 6" id="KW-0472">Membrane</keyword>
<proteinExistence type="predicted"/>
<evidence type="ECO:0000256" key="1">
    <source>
        <dbReference type="ARBA" id="ARBA00004651"/>
    </source>
</evidence>
<dbReference type="Gene3D" id="3.40.720.10">
    <property type="entry name" value="Alkaline Phosphatase, subunit A"/>
    <property type="match status" value="1"/>
</dbReference>
<dbReference type="PANTHER" id="PTHR47371:SF3">
    <property type="entry name" value="PHOSPHOGLYCEROL TRANSFERASE I"/>
    <property type="match status" value="1"/>
</dbReference>
<dbReference type="EMBL" id="CAKLPX010000005">
    <property type="protein sequence ID" value="CAH0993186.1"/>
    <property type="molecule type" value="Genomic_DNA"/>
</dbReference>
<keyword evidence="4 6" id="KW-1133">Transmembrane helix</keyword>
<dbReference type="InterPro" id="IPR000917">
    <property type="entry name" value="Sulfatase_N"/>
</dbReference>
<comment type="subcellular location">
    <subcellularLocation>
        <location evidence="1">Cell membrane</location>
        <topology evidence="1">Multi-pass membrane protein</topology>
    </subcellularLocation>
</comment>
<organism evidence="8 9">
    <name type="scientific">Sinobacterium norvegicum</name>
    <dbReference type="NCBI Taxonomy" id="1641715"/>
    <lineage>
        <taxon>Bacteria</taxon>
        <taxon>Pseudomonadati</taxon>
        <taxon>Pseudomonadota</taxon>
        <taxon>Gammaproteobacteria</taxon>
        <taxon>Cellvibrionales</taxon>
        <taxon>Spongiibacteraceae</taxon>
        <taxon>Sinobacterium</taxon>
    </lineage>
</organism>
<keyword evidence="2" id="KW-1003">Cell membrane</keyword>
<evidence type="ECO:0000259" key="7">
    <source>
        <dbReference type="Pfam" id="PF00884"/>
    </source>
</evidence>
<keyword evidence="9" id="KW-1185">Reference proteome</keyword>
<feature type="transmembrane region" description="Helical" evidence="6">
    <location>
        <begin position="72"/>
        <end position="93"/>
    </location>
</feature>
<evidence type="ECO:0000313" key="9">
    <source>
        <dbReference type="Proteomes" id="UP000838100"/>
    </source>
</evidence>
<dbReference type="Proteomes" id="UP000838100">
    <property type="component" value="Unassembled WGS sequence"/>
</dbReference>
<evidence type="ECO:0000256" key="4">
    <source>
        <dbReference type="ARBA" id="ARBA00022989"/>
    </source>
</evidence>
<dbReference type="PIRSF" id="PIRSF005091">
    <property type="entry name" value="Mmb_sulf_HI1246"/>
    <property type="match status" value="1"/>
</dbReference>
<keyword evidence="3 6" id="KW-0812">Transmembrane</keyword>
<evidence type="ECO:0000256" key="2">
    <source>
        <dbReference type="ARBA" id="ARBA00022475"/>
    </source>
</evidence>
<comment type="caution">
    <text evidence="8">The sequence shown here is derived from an EMBL/GenBank/DDBJ whole genome shotgun (WGS) entry which is preliminary data.</text>
</comment>
<evidence type="ECO:0000256" key="6">
    <source>
        <dbReference type="SAM" id="Phobius"/>
    </source>
</evidence>
<dbReference type="SUPFAM" id="SSF53649">
    <property type="entry name" value="Alkaline phosphatase-like"/>
    <property type="match status" value="1"/>
</dbReference>
<feature type="domain" description="Sulfatase N-terminal" evidence="7">
    <location>
        <begin position="270"/>
        <end position="561"/>
    </location>
</feature>
<feature type="transmembrane region" description="Helical" evidence="6">
    <location>
        <begin position="12"/>
        <end position="34"/>
    </location>
</feature>
<name>A0ABM9AIY2_9GAMM</name>
<dbReference type="CDD" id="cd16015">
    <property type="entry name" value="LTA_synthase"/>
    <property type="match status" value="1"/>
</dbReference>
<dbReference type="RefSeq" id="WP_237445866.1">
    <property type="nucleotide sequence ID" value="NZ_CAKLPX010000005.1"/>
</dbReference>
<dbReference type="InterPro" id="IPR050448">
    <property type="entry name" value="OpgB/LTA_synthase_biosynth"/>
</dbReference>
<dbReference type="InterPro" id="IPR012160">
    <property type="entry name" value="LtaS-like"/>
</dbReference>
<protein>
    <submittedName>
        <fullName evidence="8">Lipoteichoic acid synthase 1</fullName>
    </submittedName>
</protein>
<evidence type="ECO:0000256" key="3">
    <source>
        <dbReference type="ARBA" id="ARBA00022692"/>
    </source>
</evidence>
<sequence length="646" mass="73719">MNKKLSRNLPWWSEAAVLAYFTCFVVYLEVSFFIQVIPSTEPMPYFRWLFLWPLGVISASLLFPFKFRWVTITAFALLSALITIGDYAYWSFFGTVSSLSMLSSVSQLGDVKHSLFNLITFSSLTPLLFVIPIAAFTIIGSTSKFRIHPKFVERLRLNMRAIWLVAFLAFFTLTAYSANNTPIYENTHHIGREKWVLPEHHWGSKFSNFSYATTFGLFNYHLVNAIEVTTDAWRKPELATNIKNQIEEHLEEKQKLNSTHTELYGIAKNRNIVFVQLESLQNFLIDYEYNGHEVTPFLNTLRTKSLYWDYIFDVTHLGRTSDAEFAIMTGLLPDTRKPAQLGIVSSSFTTLPKTLAEIGYSSYSYHGYKKQFWNRAVAHPAYGIEKMYFKESYPTSSKLGLGASDNAVYSFVAENIANKNQPSFNFIISLSSHHPYIYIPSEFRQPYTDLNKNEFGLTADYLASASYADDALKNFFEKMKQEQQLNNTVFVIYGDHDRGGLGTRNPPPGLDQKIFSAEQDKVIFMIYIPGEEALIQSAASNYRNTHGGLHDLPPTILHLLGTPPVYGMIGTNLLIGNDQRAALSWPGDAYTYIHNGQIISPSFEKITIEDIDTTENKELPIQDVLLDQLISRKIIDHINELPYEKK</sequence>
<accession>A0ABM9AIY2</accession>
<dbReference type="InterPro" id="IPR017850">
    <property type="entry name" value="Alkaline_phosphatase_core_sf"/>
</dbReference>
<gene>
    <name evidence="8" type="primary">ltaS1</name>
    <name evidence="8" type="ORF">SIN8267_03327</name>
</gene>
<reference evidence="8" key="1">
    <citation type="submission" date="2021-12" db="EMBL/GenBank/DDBJ databases">
        <authorList>
            <person name="Rodrigo-Torres L."/>
            <person name="Arahal R. D."/>
            <person name="Lucena T."/>
        </authorList>
    </citation>
    <scope>NUCLEOTIDE SEQUENCE</scope>
    <source>
        <strain evidence="8">CECT 8267</strain>
    </source>
</reference>
<evidence type="ECO:0000313" key="8">
    <source>
        <dbReference type="EMBL" id="CAH0993186.1"/>
    </source>
</evidence>
<feature type="transmembrane region" description="Helical" evidence="6">
    <location>
        <begin position="46"/>
        <end position="65"/>
    </location>
</feature>
<dbReference type="Gene3D" id="3.30.1120.170">
    <property type="match status" value="1"/>
</dbReference>
<evidence type="ECO:0000256" key="5">
    <source>
        <dbReference type="ARBA" id="ARBA00023136"/>
    </source>
</evidence>